<name>A6G9S9_9BACT</name>
<dbReference type="InterPro" id="IPR010280">
    <property type="entry name" value="U5_MeTrfase_fam"/>
</dbReference>
<sequence length="482" mass="51869">MAESSQMEAVELTVRIHDLAHGGAGVGRPESETGTPEGEAETRVCFVDGALPGERVRMRVDTENKRWLRGHCVEVLEAAPERSEAPCALADRCGGCGWQHVEASAQAKLKAKIVEGQLRRLPVVVAESLPSPSPLGYRRRARVHYRKTAAGLELGFYGQRSHAIVDCATCPVLDPALDWAVQQVRAWAQWLPERGEVVGLSNGSEVVLGLPGVRHDPELEAAIRAVLGEPKDGEDSEESKEPVLLGVQLRGGRERVGVGRTHLELDGDGPTPPVSQGPFTFSQAQAAQNRNLVEHVAARVRESGRDARVLELHAGVGNFSRVLARSAKAVWAVDGDREAIANLQRTAERWGLRINAKRGQAERLLAKLATSGRRYDVVVLDPPRSGIGEAAARDLLSVVRDRVVYVSCDPATLARDLAVLLAEGSGLELADLRVFDMMPMTPEVEVVATLNRVGPSPEPPGRAKPGGKGKKGAKKGRGGPRR</sequence>
<evidence type="ECO:0000313" key="8">
    <source>
        <dbReference type="EMBL" id="EDM77365.1"/>
    </source>
</evidence>
<gene>
    <name evidence="8" type="ORF">PPSIR1_09845</name>
</gene>
<dbReference type="InterPro" id="IPR030390">
    <property type="entry name" value="MeTrfase_TrmA_AS"/>
</dbReference>
<dbReference type="GO" id="GO:0070475">
    <property type="term" value="P:rRNA base methylation"/>
    <property type="evidence" value="ECO:0007669"/>
    <property type="project" value="TreeGrafter"/>
</dbReference>
<dbReference type="Gene3D" id="3.40.50.150">
    <property type="entry name" value="Vaccinia Virus protein VP39"/>
    <property type="match status" value="1"/>
</dbReference>
<dbReference type="InterPro" id="IPR029063">
    <property type="entry name" value="SAM-dependent_MTases_sf"/>
</dbReference>
<dbReference type="PANTHER" id="PTHR11061:SF30">
    <property type="entry name" value="TRNA (URACIL(54)-C(5))-METHYLTRANSFERASE"/>
    <property type="match status" value="1"/>
</dbReference>
<evidence type="ECO:0000256" key="5">
    <source>
        <dbReference type="PROSITE-ProRule" id="PRU10015"/>
    </source>
</evidence>
<dbReference type="SUPFAM" id="SSF53335">
    <property type="entry name" value="S-adenosyl-L-methionine-dependent methyltransferases"/>
    <property type="match status" value="1"/>
</dbReference>
<feature type="compositionally biased region" description="Basic residues" evidence="6">
    <location>
        <begin position="465"/>
        <end position="482"/>
    </location>
</feature>
<evidence type="ECO:0000259" key="7">
    <source>
        <dbReference type="PROSITE" id="PS50926"/>
    </source>
</evidence>
<feature type="binding site" evidence="4">
    <location>
        <position position="283"/>
    </location>
    <ligand>
        <name>S-adenosyl-L-methionine</name>
        <dbReference type="ChEBI" id="CHEBI:59789"/>
    </ligand>
</feature>
<dbReference type="EMBL" id="ABCS01000047">
    <property type="protein sequence ID" value="EDM77365.1"/>
    <property type="molecule type" value="Genomic_DNA"/>
</dbReference>
<dbReference type="OrthoDB" id="9804590at2"/>
<keyword evidence="1 4" id="KW-0489">Methyltransferase</keyword>
<evidence type="ECO:0000256" key="6">
    <source>
        <dbReference type="SAM" id="MobiDB-lite"/>
    </source>
</evidence>
<keyword evidence="9" id="KW-1185">Reference proteome</keyword>
<dbReference type="AlphaFoldDB" id="A6G9S9"/>
<dbReference type="SUPFAM" id="SSF50249">
    <property type="entry name" value="Nucleic acid-binding proteins"/>
    <property type="match status" value="1"/>
</dbReference>
<comment type="caution">
    <text evidence="4">Lacks conserved residue(s) required for the propagation of feature annotation.</text>
</comment>
<dbReference type="CDD" id="cd02440">
    <property type="entry name" value="AdoMet_MTases"/>
    <property type="match status" value="1"/>
</dbReference>
<dbReference type="GO" id="GO:0070041">
    <property type="term" value="F:rRNA (uridine-C5-)-methyltransferase activity"/>
    <property type="evidence" value="ECO:0007669"/>
    <property type="project" value="TreeGrafter"/>
</dbReference>
<dbReference type="InterPro" id="IPR012340">
    <property type="entry name" value="NA-bd_OB-fold"/>
</dbReference>
<dbReference type="Pfam" id="PF01938">
    <property type="entry name" value="TRAM"/>
    <property type="match status" value="1"/>
</dbReference>
<dbReference type="PROSITE" id="PS01230">
    <property type="entry name" value="TRMA_1"/>
    <property type="match status" value="1"/>
</dbReference>
<comment type="similarity">
    <text evidence="4">Belongs to the class I-like SAM-binding methyltransferase superfamily. RNA M5U methyltransferase family.</text>
</comment>
<dbReference type="Gene3D" id="2.40.50.1070">
    <property type="match status" value="1"/>
</dbReference>
<evidence type="ECO:0000256" key="4">
    <source>
        <dbReference type="PROSITE-ProRule" id="PRU01024"/>
    </source>
</evidence>
<organism evidence="8 9">
    <name type="scientific">Plesiocystis pacifica SIR-1</name>
    <dbReference type="NCBI Taxonomy" id="391625"/>
    <lineage>
        <taxon>Bacteria</taxon>
        <taxon>Pseudomonadati</taxon>
        <taxon>Myxococcota</taxon>
        <taxon>Polyangia</taxon>
        <taxon>Nannocystales</taxon>
        <taxon>Nannocystaceae</taxon>
        <taxon>Plesiocystis</taxon>
    </lineage>
</organism>
<dbReference type="PROSITE" id="PS51687">
    <property type="entry name" value="SAM_MT_RNA_M5U"/>
    <property type="match status" value="1"/>
</dbReference>
<dbReference type="STRING" id="391625.PPSIR1_09845"/>
<dbReference type="PROSITE" id="PS50926">
    <property type="entry name" value="TRAM"/>
    <property type="match status" value="1"/>
</dbReference>
<dbReference type="Gene3D" id="2.40.50.140">
    <property type="entry name" value="Nucleic acid-binding proteins"/>
    <property type="match status" value="1"/>
</dbReference>
<protein>
    <submittedName>
        <fullName evidence="8">RNA methyltransferase</fullName>
    </submittedName>
</protein>
<feature type="domain" description="TRAM" evidence="7">
    <location>
        <begin position="5"/>
        <end position="74"/>
    </location>
</feature>
<feature type="binding site" evidence="4">
    <location>
        <position position="381"/>
    </location>
    <ligand>
        <name>S-adenosyl-L-methionine</name>
        <dbReference type="ChEBI" id="CHEBI:59789"/>
    </ligand>
</feature>
<dbReference type="eggNOG" id="COG2265">
    <property type="taxonomic scope" value="Bacteria"/>
</dbReference>
<feature type="active site" evidence="5">
    <location>
        <position position="408"/>
    </location>
</feature>
<feature type="region of interest" description="Disordered" evidence="6">
    <location>
        <begin position="451"/>
        <end position="482"/>
    </location>
</feature>
<keyword evidence="2 4" id="KW-0808">Transferase</keyword>
<comment type="caution">
    <text evidence="8">The sequence shown here is derived from an EMBL/GenBank/DDBJ whole genome shotgun (WGS) entry which is preliminary data.</text>
</comment>
<evidence type="ECO:0000256" key="3">
    <source>
        <dbReference type="ARBA" id="ARBA00022691"/>
    </source>
</evidence>
<dbReference type="PANTHER" id="PTHR11061">
    <property type="entry name" value="RNA M5U METHYLTRANSFERASE"/>
    <property type="match status" value="1"/>
</dbReference>
<dbReference type="Proteomes" id="UP000005801">
    <property type="component" value="Unassembled WGS sequence"/>
</dbReference>
<feature type="active site" description="Nucleophile" evidence="4">
    <location>
        <position position="408"/>
    </location>
</feature>
<feature type="region of interest" description="Disordered" evidence="6">
    <location>
        <begin position="20"/>
        <end position="40"/>
    </location>
</feature>
<dbReference type="InterPro" id="IPR002792">
    <property type="entry name" value="TRAM_dom"/>
</dbReference>
<accession>A6G9S9</accession>
<feature type="binding site" evidence="4">
    <location>
        <position position="334"/>
    </location>
    <ligand>
        <name>S-adenosyl-L-methionine</name>
        <dbReference type="ChEBI" id="CHEBI:59789"/>
    </ligand>
</feature>
<dbReference type="Pfam" id="PF05958">
    <property type="entry name" value="tRNA_U5-meth_tr"/>
    <property type="match status" value="1"/>
</dbReference>
<dbReference type="RefSeq" id="WP_006973471.1">
    <property type="nucleotide sequence ID" value="NZ_ABCS01000047.1"/>
</dbReference>
<proteinExistence type="inferred from homology"/>
<keyword evidence="3 4" id="KW-0949">S-adenosyl-L-methionine</keyword>
<reference evidence="8 9" key="1">
    <citation type="submission" date="2007-06" db="EMBL/GenBank/DDBJ databases">
        <authorList>
            <person name="Shimkets L."/>
            <person name="Ferriera S."/>
            <person name="Johnson J."/>
            <person name="Kravitz S."/>
            <person name="Beeson K."/>
            <person name="Sutton G."/>
            <person name="Rogers Y.-H."/>
            <person name="Friedman R."/>
            <person name="Frazier M."/>
            <person name="Venter J.C."/>
        </authorList>
    </citation>
    <scope>NUCLEOTIDE SEQUENCE [LARGE SCALE GENOMIC DNA]</scope>
    <source>
        <strain evidence="8 9">SIR-1</strain>
    </source>
</reference>
<evidence type="ECO:0000313" key="9">
    <source>
        <dbReference type="Proteomes" id="UP000005801"/>
    </source>
</evidence>
<evidence type="ECO:0000256" key="1">
    <source>
        <dbReference type="ARBA" id="ARBA00022603"/>
    </source>
</evidence>
<evidence type="ECO:0000256" key="2">
    <source>
        <dbReference type="ARBA" id="ARBA00022679"/>
    </source>
</evidence>